<evidence type="ECO:0000313" key="4">
    <source>
        <dbReference type="Proteomes" id="UP001237737"/>
    </source>
</evidence>
<dbReference type="Pfam" id="PF04972">
    <property type="entry name" value="BON"/>
    <property type="match status" value="1"/>
</dbReference>
<evidence type="ECO:0000256" key="1">
    <source>
        <dbReference type="SAM" id="MobiDB-lite"/>
    </source>
</evidence>
<feature type="compositionally biased region" description="Basic and acidic residues" evidence="1">
    <location>
        <begin position="1"/>
        <end position="20"/>
    </location>
</feature>
<dbReference type="InterPro" id="IPR014004">
    <property type="entry name" value="Transpt-assoc_nodulatn_dom_bac"/>
</dbReference>
<dbReference type="PANTHER" id="PTHR34606:SF15">
    <property type="entry name" value="BON DOMAIN-CONTAINING PROTEIN"/>
    <property type="match status" value="1"/>
</dbReference>
<dbReference type="PROSITE" id="PS50914">
    <property type="entry name" value="BON"/>
    <property type="match status" value="1"/>
</dbReference>
<accession>A0ABT9SZX0</accession>
<feature type="domain" description="BON" evidence="2">
    <location>
        <begin position="111"/>
        <end position="179"/>
    </location>
</feature>
<dbReference type="Proteomes" id="UP001237737">
    <property type="component" value="Unassembled WGS sequence"/>
</dbReference>
<feature type="compositionally biased region" description="Basic and acidic residues" evidence="1">
    <location>
        <begin position="71"/>
        <end position="91"/>
    </location>
</feature>
<name>A0ABT9SZX0_9GAMM</name>
<gene>
    <name evidence="3" type="ORF">J2T07_002753</name>
</gene>
<dbReference type="EMBL" id="JAUSSK010000003">
    <property type="protein sequence ID" value="MDQ0010563.1"/>
    <property type="molecule type" value="Genomic_DNA"/>
</dbReference>
<feature type="region of interest" description="Disordered" evidence="1">
    <location>
        <begin position="1"/>
        <end position="111"/>
    </location>
</feature>
<organism evidence="3 4">
    <name type="scientific">Luteibacter jiangsuensis</name>
    <dbReference type="NCBI Taxonomy" id="637577"/>
    <lineage>
        <taxon>Bacteria</taxon>
        <taxon>Pseudomonadati</taxon>
        <taxon>Pseudomonadota</taxon>
        <taxon>Gammaproteobacteria</taxon>
        <taxon>Lysobacterales</taxon>
        <taxon>Rhodanobacteraceae</taxon>
        <taxon>Luteibacter</taxon>
    </lineage>
</organism>
<feature type="region of interest" description="Disordered" evidence="1">
    <location>
        <begin position="177"/>
        <end position="199"/>
    </location>
</feature>
<dbReference type="InterPro" id="IPR051686">
    <property type="entry name" value="Lipoprotein_DolP"/>
</dbReference>
<keyword evidence="4" id="KW-1185">Reference proteome</keyword>
<reference evidence="3 4" key="1">
    <citation type="submission" date="2023-07" db="EMBL/GenBank/DDBJ databases">
        <title>Sorghum-associated microbial communities from plants grown in Nebraska, USA.</title>
        <authorList>
            <person name="Schachtman D."/>
        </authorList>
    </citation>
    <scope>NUCLEOTIDE SEQUENCE [LARGE SCALE GENOMIC DNA]</scope>
    <source>
        <strain evidence="3 4">CC60</strain>
    </source>
</reference>
<evidence type="ECO:0000259" key="2">
    <source>
        <dbReference type="PROSITE" id="PS50914"/>
    </source>
</evidence>
<dbReference type="InterPro" id="IPR007055">
    <property type="entry name" value="BON_dom"/>
</dbReference>
<sequence length="199" mass="22359">MHRFDERYDKRRHDDTRYPGDEFGGTYGYRDARDFGGSPYEAGRDPRQGQRHPGHRDFGGRHGYGVGPHPGHRDFGRGESPGHYDRDERDWSASGYPGGYRGVGPKGYSRTDERIREDLCERLAEHDAIDASGIEVRVAGGIVQLSGEVPGRHMKHLAEDAVADAIGVKDVENTLRVRRGEPAEERRGERGMFDEPSLD</sequence>
<evidence type="ECO:0000313" key="3">
    <source>
        <dbReference type="EMBL" id="MDQ0010563.1"/>
    </source>
</evidence>
<protein>
    <recommendedName>
        <fullName evidence="2">BON domain-containing protein</fullName>
    </recommendedName>
</protein>
<feature type="compositionally biased region" description="Basic and acidic residues" evidence="1">
    <location>
        <begin position="177"/>
        <end position="193"/>
    </location>
</feature>
<dbReference type="SMART" id="SM00749">
    <property type="entry name" value="BON"/>
    <property type="match status" value="1"/>
</dbReference>
<dbReference type="RefSeq" id="WP_306850641.1">
    <property type="nucleotide sequence ID" value="NZ_JAUSSK010000003.1"/>
</dbReference>
<proteinExistence type="predicted"/>
<feature type="compositionally biased region" description="Gly residues" evidence="1">
    <location>
        <begin position="96"/>
        <end position="105"/>
    </location>
</feature>
<dbReference type="PANTHER" id="PTHR34606">
    <property type="entry name" value="BON DOMAIN-CONTAINING PROTEIN"/>
    <property type="match status" value="1"/>
</dbReference>
<comment type="caution">
    <text evidence="3">The sequence shown here is derived from an EMBL/GenBank/DDBJ whole genome shotgun (WGS) entry which is preliminary data.</text>
</comment>
<dbReference type="Gene3D" id="3.30.1340.30">
    <property type="match status" value="1"/>
</dbReference>